<gene>
    <name evidence="2" type="ORF">NBH21_23935</name>
</gene>
<dbReference type="PROSITE" id="PS51208">
    <property type="entry name" value="AUTOTRANSPORTER"/>
    <property type="match status" value="1"/>
</dbReference>
<dbReference type="Gene3D" id="2.160.20.20">
    <property type="match status" value="2"/>
</dbReference>
<dbReference type="InterPro" id="IPR036709">
    <property type="entry name" value="Autotransporte_beta_dom_sf"/>
</dbReference>
<organism evidence="2 3">
    <name type="scientific">Ciceribacter sichuanensis</name>
    <dbReference type="NCBI Taxonomy" id="2949647"/>
    <lineage>
        <taxon>Bacteria</taxon>
        <taxon>Pseudomonadati</taxon>
        <taxon>Pseudomonadota</taxon>
        <taxon>Alphaproteobacteria</taxon>
        <taxon>Hyphomicrobiales</taxon>
        <taxon>Rhizobiaceae</taxon>
        <taxon>Ciceribacter</taxon>
    </lineage>
</organism>
<dbReference type="InterPro" id="IPR011050">
    <property type="entry name" value="Pectin_lyase_fold/virulence"/>
</dbReference>
<dbReference type="InterPro" id="IPR006315">
    <property type="entry name" value="OM_autotransptr_brl_dom"/>
</dbReference>
<dbReference type="Pfam" id="PF03797">
    <property type="entry name" value="Autotransporter"/>
    <property type="match status" value="1"/>
</dbReference>
<feature type="domain" description="Autotransporter" evidence="1">
    <location>
        <begin position="705"/>
        <end position="986"/>
    </location>
</feature>
<dbReference type="GO" id="GO:0019867">
    <property type="term" value="C:outer membrane"/>
    <property type="evidence" value="ECO:0007669"/>
    <property type="project" value="InterPro"/>
</dbReference>
<dbReference type="InterPro" id="IPR012332">
    <property type="entry name" value="Autotransporter_pectin_lyase_C"/>
</dbReference>
<dbReference type="SUPFAM" id="SSF103515">
    <property type="entry name" value="Autotransporter"/>
    <property type="match status" value="1"/>
</dbReference>
<evidence type="ECO:0000313" key="3">
    <source>
        <dbReference type="Proteomes" id="UP001155380"/>
    </source>
</evidence>
<dbReference type="SUPFAM" id="SSF51126">
    <property type="entry name" value="Pectin lyase-like"/>
    <property type="match status" value="2"/>
</dbReference>
<dbReference type="PANTHER" id="PTHR35037">
    <property type="entry name" value="C-TERMINAL REGION OF AIDA-LIKE PROTEIN"/>
    <property type="match status" value="1"/>
</dbReference>
<dbReference type="Pfam" id="PF03212">
    <property type="entry name" value="Pertactin"/>
    <property type="match status" value="2"/>
</dbReference>
<dbReference type="RefSeq" id="WP_250913785.1">
    <property type="nucleotide sequence ID" value="NZ_JAMXLX010000012.1"/>
</dbReference>
<dbReference type="PANTHER" id="PTHR35037:SF3">
    <property type="entry name" value="C-TERMINAL REGION OF AIDA-LIKE PROTEIN"/>
    <property type="match status" value="1"/>
</dbReference>
<reference evidence="2" key="1">
    <citation type="submission" date="2022-06" db="EMBL/GenBank/DDBJ databases">
        <authorList>
            <person name="Sun Q."/>
        </authorList>
    </citation>
    <scope>NUCLEOTIDE SEQUENCE</scope>
    <source>
        <strain evidence="2">S101</strain>
    </source>
</reference>
<dbReference type="CDD" id="cd01344">
    <property type="entry name" value="PL2_Passenger_AT"/>
    <property type="match status" value="1"/>
</dbReference>
<proteinExistence type="predicted"/>
<protein>
    <submittedName>
        <fullName evidence="2">Autotransporter outer membrane beta-barrel domain-containing protein</fullName>
    </submittedName>
</protein>
<dbReference type="PRINTS" id="PR00313">
    <property type="entry name" value="CABNDNGRPT"/>
</dbReference>
<dbReference type="InterPro" id="IPR005546">
    <property type="entry name" value="Autotransporte_beta"/>
</dbReference>
<dbReference type="InterPro" id="IPR051551">
    <property type="entry name" value="Autotransporter_adhesion"/>
</dbReference>
<dbReference type="AlphaFoldDB" id="A0AAJ1F7C3"/>
<dbReference type="InterPro" id="IPR004899">
    <property type="entry name" value="Pertactin_central"/>
</dbReference>
<dbReference type="Gene3D" id="2.40.128.130">
    <property type="entry name" value="Autotransporter beta-domain"/>
    <property type="match status" value="1"/>
</dbReference>
<dbReference type="NCBIfam" id="TIGR01414">
    <property type="entry name" value="autotrans_barl"/>
    <property type="match status" value="2"/>
</dbReference>
<accession>A0AAJ1F7C3</accession>
<dbReference type="EMBL" id="JAMXLX010000012">
    <property type="protein sequence ID" value="MCO5959825.1"/>
    <property type="molecule type" value="Genomic_DNA"/>
</dbReference>
<name>A0AAJ1F7C3_9HYPH</name>
<evidence type="ECO:0000313" key="2">
    <source>
        <dbReference type="EMBL" id="MCO5959825.1"/>
    </source>
</evidence>
<comment type="caution">
    <text evidence="2">The sequence shown here is derived from an EMBL/GenBank/DDBJ whole genome shotgun (WGS) entry which is preliminary data.</text>
</comment>
<dbReference type="SMART" id="SM00869">
    <property type="entry name" value="Autotransporter"/>
    <property type="match status" value="1"/>
</dbReference>
<dbReference type="InterPro" id="IPR043990">
    <property type="entry name" value="AC_1"/>
</dbReference>
<evidence type="ECO:0000259" key="1">
    <source>
        <dbReference type="PROSITE" id="PS51208"/>
    </source>
</evidence>
<sequence length="986" mass="100161">MIDTLTFSGITATVTGANLTNWENVVVDGSLLSFSDNALTTGSDAGTGLLIQGGGTVDGGTAFALTGNGDVASDGAFVGMGGGSGAYSVTGVLVNDGVVNTKDGAVGDTLTVGSYSGSGSLLFDVDFQTDAADTLVVTGDVTGGITTIVVNAITATGTGNDVLMVDVTGSSPAGMFMLASGPLNVGGRLYSLEQIGRDWFLTSVCSDNQTVSGASGSVLGCVTPDTLTVTTGGVVTGDLEGAGETDMILVDGDATVSGIVRGGGDGADMSSASDTGDLITINTTGSVGGVDGDLGDDQIWVLGGTVTGDVLGNVGDDRIVLNGATAVGTVGGGDGNDTINLLSGTANAVAGGAGNDLITLAGATVTNAITGGTGDDTFTWTSGTLGSFDGEIGSDTASVKSSSYDGSQKLGGGDDTSSADGFIDRLTLSGLTVTANGSNIVNWEVAAVSGGQLTIADGAWSVGTAGEDGTGLYLMDGGNLEALDALKLDGNLSIASGSAFIGTGGGLGVYSVTGNVTNAGIITTGDGAVGDTFTVGGDYAGANGQLLVDVNFATASSDLLVIKGDVVGSPTVLVVNDVTSGSANGDDVLVVDVTGTTKAGDFMLAGGPITSGAYHYDLDLIGGGWYLATHYQPAASVYEVYPQALLALNGLPTLQQRVGNRYWRSEDQLAPAETVFCKDASQNFRCTVEGEKADYYAEKGGRGPATIEDQAIWGRIEASHSHVEPYRSTTGAEYDTDLWRLQAGLDGVLSESENGKLVGGVTAHYGRAFTDVSSVYGDGILSTDGYGLGANLTWYGENGFYVDGQGQFTWYDSNLNSDRLGRLVKGNDATGYALSIEAGKRIGISGDWTVTPQAQLVYSSVDFDSLIGPNGELVSLDDGDSLRGRLGFSVERDHMWKGEDGDLRRTHLYGIANVYREFGDGSTVMVSGTSLVSQTDRWTGEIGIGGSYNWADDKYSVYGELSAATGFDNLADSYRFTGTIGLRLKW</sequence>
<dbReference type="Proteomes" id="UP001155380">
    <property type="component" value="Unassembled WGS sequence"/>
</dbReference>